<evidence type="ECO:0000256" key="1">
    <source>
        <dbReference type="ARBA" id="ARBA00007734"/>
    </source>
</evidence>
<name>A0A829WVW2_GLUOY</name>
<dbReference type="InterPro" id="IPR023346">
    <property type="entry name" value="Lysozyme-like_dom_sf"/>
</dbReference>
<dbReference type="PANTHER" id="PTHR37423:SF2">
    <property type="entry name" value="MEMBRANE-BOUND LYTIC MUREIN TRANSGLYCOSYLASE C"/>
    <property type="match status" value="1"/>
</dbReference>
<dbReference type="PANTHER" id="PTHR37423">
    <property type="entry name" value="SOLUBLE LYTIC MUREIN TRANSGLYCOSYLASE-RELATED"/>
    <property type="match status" value="1"/>
</dbReference>
<dbReference type="SUPFAM" id="SSF53955">
    <property type="entry name" value="Lysozyme-like"/>
    <property type="match status" value="1"/>
</dbReference>
<dbReference type="CDD" id="cd00254">
    <property type="entry name" value="LT-like"/>
    <property type="match status" value="1"/>
</dbReference>
<dbReference type="EMBL" id="BARJ01000002">
    <property type="protein sequence ID" value="GEM16044.1"/>
    <property type="molecule type" value="Genomic_DNA"/>
</dbReference>
<comment type="caution">
    <text evidence="6">The sequence shown here is derived from an EMBL/GenBank/DDBJ whole genome shotgun (WGS) entry which is preliminary data.</text>
</comment>
<accession>A0A829WVW2</accession>
<dbReference type="InterPro" id="IPR008258">
    <property type="entry name" value="Transglycosylase_SLT_dom_1"/>
</dbReference>
<dbReference type="Pfam" id="PF01464">
    <property type="entry name" value="SLT"/>
    <property type="match status" value="1"/>
</dbReference>
<comment type="similarity">
    <text evidence="1">Belongs to the transglycosylase Slt family.</text>
</comment>
<feature type="domain" description="Transglycosylase SLT" evidence="4">
    <location>
        <begin position="492"/>
        <end position="563"/>
    </location>
</feature>
<proteinExistence type="inferred from homology"/>
<dbReference type="Gene3D" id="1.10.530.10">
    <property type="match status" value="1"/>
</dbReference>
<dbReference type="RefSeq" id="WP_172492033.1">
    <property type="nucleotide sequence ID" value="NZ_BARJ01000002.1"/>
</dbReference>
<evidence type="ECO:0000256" key="2">
    <source>
        <dbReference type="ARBA" id="ARBA00009387"/>
    </source>
</evidence>
<sequence>MATVEEIEVSYRSQIASPAQADAAALDAVADGLDKVADSVEVTDEKIQRSTKSATGWVNSLDAVTKSANALQNAQNKLAEVQQTVSDGVRRGEVTQAEASRAIDAQAAKVQKLTQTHEAAVQSSKGATAAVAETTETARMSSQQMGILADEAHKFFDQVMAGGSAFQAAFYQVPNMVQVMGGFGSAIETVTGFLVGPAGLALAGAAAAAAVYKVGASAEAEQEQLATLSQHLRATRDDYTAMASAAESASRQLSAGSGLSLDDSRSVTTTFAAVPTIDSSSLTSLSQEARDLAEVMGNTVPEAAKEMADAYADPAKAAQDFADKGLLGVHQGLVTQVKDLQDSGNRMQAWQLLMGQVESATRGAVDQGLTPFQQAVRNLKDAWAGPMEGVENFGNKIGDFLVAQTAKTIDGLTNLINKVKELKGWMDSFQPEHTTYEAQQQQIQQGSSSGVSSLIDTVGQQIGATSDVISLAHRIQPVESSTGQYDRTGAVVTSSAGAIGAMQVMPSNAAGNDLTDPTGNVTAAERLLVRLYSKYSGNEQLVAMAYNWGEGNVDKYLQGQGAVPQSVQDYAQKVTGGQMYGATTIATMQGKVDDATKTSDDSTNAKYADQTNAIKQLTSAQEALDTLHKAGVVTDADYAAQTQGLTERLMVHKAALNDLRDPMQELAHQQQQATDAAWAGTAAQKAMVQVDQQVEEAARKMGQSHATAAQVLQAEANEQQVLTGEFNSSIETMDRKTAAQNTLLSSYDASKGSLDDYLRSVEASDTVQATSIAGTQEQARQTAVLTDALKRQAEAQADITTARKAYSQSLDLETIKAETEAVGQDSDAVSVQMAVLKERNALLENGADLTSKASQTDLDNVAAIQTATNAYQKQQDTLNELTSDISSAADTLSSSFTQALVNASNGGVTFKSAMQGVESQIISLVAKLALINPLLTAIDGKSRTTLGDVSSILSGGSASASTGAAAISADTGGWGWNPLSTAGSSASSASGLGGSTSWLSSGLKTNLFGTATVGNLLGGIGGGFGIGSALSSIGGGTQTNGLIGSGVGAAAGAAAGSFIPVIGTMLGGLIGGGLGGLIGGLFGHKKNPYTIDQVMTTGGSLSLGKTWNQAQTDEITAQLKSDISSFNSVLSAEGVTIGGGDGGLLGTVRSDPNNKDKSLQSVSLTDLLKQATYSTSDATFQQALQQGLPSDATSVSDFTTAIENLKTMADTVDQLGVAVSKFNSDGTVTVGSFTQATGDLKTALDTTLDGKTLSTSDLQTQISTITTFVNTTMPGLLDATVSGQQSWVEQMATLQATYAAAASQADSYGLDGSAISSKFNDLYQEGYNDQLTTLRQSDLSVQARYQAATGDDEGAALTNFDVSADQQRQQLADSWKSFLGDSYASQQEYINQSADLEKTLAAERLQIQQQYNDQALQSAESVMSSLETYGAGLATSDASPLSAADQYKVANDNFTTDLTAAQGGDYTALQAMQGDMQTLLSTSKTYNGSGTAYADDYARVMQALQSLGSVSTDDLTASVMKEALKTSTDTLNTTLQQLVDLAGKQLSEARMTNLKSTTGKAA</sequence>
<organism evidence="6 7">
    <name type="scientific">Gluconobacter oxydans NBRC 3293</name>
    <dbReference type="NCBI Taxonomy" id="1315969"/>
    <lineage>
        <taxon>Bacteria</taxon>
        <taxon>Pseudomonadati</taxon>
        <taxon>Pseudomonadota</taxon>
        <taxon>Alphaproteobacteria</taxon>
        <taxon>Acetobacterales</taxon>
        <taxon>Acetobacteraceae</taxon>
        <taxon>Gluconobacter</taxon>
    </lineage>
</organism>
<dbReference type="Pfam" id="PF06791">
    <property type="entry name" value="TMP_2"/>
    <property type="match status" value="1"/>
</dbReference>
<feature type="domain" description="Bacteriophage tail tape measure N-terminal" evidence="5">
    <location>
        <begin position="132"/>
        <end position="324"/>
    </location>
</feature>
<dbReference type="InterPro" id="IPR009628">
    <property type="entry name" value="Phage_tape_measure_N"/>
</dbReference>
<evidence type="ECO:0000313" key="6">
    <source>
        <dbReference type="EMBL" id="GEM16044.1"/>
    </source>
</evidence>
<evidence type="ECO:0000259" key="5">
    <source>
        <dbReference type="Pfam" id="PF06791"/>
    </source>
</evidence>
<gene>
    <name evidence="6" type="ORF">NBRC3293_0541</name>
</gene>
<evidence type="ECO:0000313" key="7">
    <source>
        <dbReference type="Proteomes" id="UP000484858"/>
    </source>
</evidence>
<evidence type="ECO:0000259" key="4">
    <source>
        <dbReference type="Pfam" id="PF01464"/>
    </source>
</evidence>
<feature type="coiled-coil region" evidence="3">
    <location>
        <begin position="64"/>
        <end position="91"/>
    </location>
</feature>
<reference evidence="6 7" key="1">
    <citation type="submission" date="2013-04" db="EMBL/GenBank/DDBJ databases">
        <title>Gluconobacter oxydans NBRC 3293 whole genome sequence.</title>
        <authorList>
            <person name="Matsutani M."/>
            <person name="Yakushi T."/>
            <person name="Matsushita K."/>
        </authorList>
    </citation>
    <scope>NUCLEOTIDE SEQUENCE [LARGE SCALE GENOMIC DNA]</scope>
    <source>
        <strain evidence="6 7">NBRC 3293</strain>
    </source>
</reference>
<keyword evidence="3" id="KW-0175">Coiled coil</keyword>
<evidence type="ECO:0000256" key="3">
    <source>
        <dbReference type="SAM" id="Coils"/>
    </source>
</evidence>
<protein>
    <submittedName>
        <fullName evidence="6">Uncharacterized protein</fullName>
    </submittedName>
</protein>
<comment type="similarity">
    <text evidence="2">Belongs to the virb1 family.</text>
</comment>
<dbReference type="Proteomes" id="UP000484858">
    <property type="component" value="Unassembled WGS sequence"/>
</dbReference>